<feature type="non-terminal residue" evidence="3">
    <location>
        <position position="309"/>
    </location>
</feature>
<dbReference type="Proteomes" id="UP000762676">
    <property type="component" value="Unassembled WGS sequence"/>
</dbReference>
<keyword evidence="1" id="KW-0175">Coiled coil</keyword>
<dbReference type="AlphaFoldDB" id="A0AAV4JGG5"/>
<evidence type="ECO:0000256" key="1">
    <source>
        <dbReference type="SAM" id="Coils"/>
    </source>
</evidence>
<accession>A0AAV4JGG5</accession>
<reference evidence="3 4" key="1">
    <citation type="journal article" date="2021" name="Elife">
        <title>Chloroplast acquisition without the gene transfer in kleptoplastic sea slugs, Plakobranchus ocellatus.</title>
        <authorList>
            <person name="Maeda T."/>
            <person name="Takahashi S."/>
            <person name="Yoshida T."/>
            <person name="Shimamura S."/>
            <person name="Takaki Y."/>
            <person name="Nagai Y."/>
            <person name="Toyoda A."/>
            <person name="Suzuki Y."/>
            <person name="Arimoto A."/>
            <person name="Ishii H."/>
            <person name="Satoh N."/>
            <person name="Nishiyama T."/>
            <person name="Hasebe M."/>
            <person name="Maruyama T."/>
            <person name="Minagawa J."/>
            <person name="Obokata J."/>
            <person name="Shigenobu S."/>
        </authorList>
    </citation>
    <scope>NUCLEOTIDE SEQUENCE [LARGE SCALE GENOMIC DNA]</scope>
</reference>
<proteinExistence type="predicted"/>
<feature type="coiled-coil region" evidence="1">
    <location>
        <begin position="234"/>
        <end position="282"/>
    </location>
</feature>
<comment type="caution">
    <text evidence="3">The sequence shown here is derived from an EMBL/GenBank/DDBJ whole genome shotgun (WGS) entry which is preliminary data.</text>
</comment>
<feature type="compositionally biased region" description="Low complexity" evidence="2">
    <location>
        <begin position="7"/>
        <end position="31"/>
    </location>
</feature>
<sequence>MVRYNISSSSSSSSRSSSSSSSSSSNSSSSSGDGGGGGEGGGGLHIKDYLTLLACLELDLDLDVSVQAGSRHVCAVLRCQEERQLASTSHTQRDQSSAPFKNITSLTVFRADSSTPSRKQGRNPPGVVMATLTSQQPRLIRVSNGVKVDGVLDGERASLTLELTKSNDCMADFVCQVQTVNAHGELSLTSARVQQNKRRQGIDNQIAMSSSAAWQILNLVHQLGTKLAVASLHTENLGDNLKTLETKMSNLETNMALLSKSTEQLEHKVGALENRLEDKIASTERSLQNSLSLLQNQFENKLKDDVEDK</sequence>
<evidence type="ECO:0000313" key="4">
    <source>
        <dbReference type="Proteomes" id="UP000762676"/>
    </source>
</evidence>
<dbReference type="EMBL" id="BMAT01006791">
    <property type="protein sequence ID" value="GFS20097.1"/>
    <property type="molecule type" value="Genomic_DNA"/>
</dbReference>
<gene>
    <name evidence="3" type="ORF">ElyMa_003305900</name>
</gene>
<evidence type="ECO:0000256" key="2">
    <source>
        <dbReference type="SAM" id="MobiDB-lite"/>
    </source>
</evidence>
<name>A0AAV4JGG5_9GAST</name>
<protein>
    <submittedName>
        <fullName evidence="3">Uncharacterized protein</fullName>
    </submittedName>
</protein>
<evidence type="ECO:0000313" key="3">
    <source>
        <dbReference type="EMBL" id="GFS20097.1"/>
    </source>
</evidence>
<keyword evidence="4" id="KW-1185">Reference proteome</keyword>
<feature type="region of interest" description="Disordered" evidence="2">
    <location>
        <begin position="1"/>
        <end position="40"/>
    </location>
</feature>
<organism evidence="3 4">
    <name type="scientific">Elysia marginata</name>
    <dbReference type="NCBI Taxonomy" id="1093978"/>
    <lineage>
        <taxon>Eukaryota</taxon>
        <taxon>Metazoa</taxon>
        <taxon>Spiralia</taxon>
        <taxon>Lophotrochozoa</taxon>
        <taxon>Mollusca</taxon>
        <taxon>Gastropoda</taxon>
        <taxon>Heterobranchia</taxon>
        <taxon>Euthyneura</taxon>
        <taxon>Panpulmonata</taxon>
        <taxon>Sacoglossa</taxon>
        <taxon>Placobranchoidea</taxon>
        <taxon>Plakobranchidae</taxon>
        <taxon>Elysia</taxon>
    </lineage>
</organism>